<sequence length="248" mass="27799">MNKDAEIRFVETAERDLRNYTLIEGFPGMGLVGTIGAKYLVEKLGFDEIGYVDMDVFAPIIRIHEGLPVHPSRIYANNKQKLVVLLSEQIIPRNVTEKLAREIVGWIAEKRIKRVISLAGISLEDSESKEKIYGIAANQKSKEILKRHGIETIQDGITTGVTALILLNLKDSDIEAFSILGNAQLQADYKGAAQLLKKLDEIIGLNISVDPLMKEAKETEKELLEHLDNMKKTHETVQKFEGKAPMYT</sequence>
<dbReference type="Pfam" id="PF09754">
    <property type="entry name" value="PAC2"/>
    <property type="match status" value="1"/>
</dbReference>
<dbReference type="SUPFAM" id="SSF159659">
    <property type="entry name" value="Cgl1923-like"/>
    <property type="match status" value="1"/>
</dbReference>
<reference evidence="1" key="1">
    <citation type="submission" date="2021-03" db="EMBL/GenBank/DDBJ databases">
        <authorList>
            <person name="Jaffe A."/>
        </authorList>
    </citation>
    <scope>NUCLEOTIDE SEQUENCE</scope>
    <source>
        <strain evidence="1">RIFCSPHIGHO2_01_FULL_AR10_44_11</strain>
    </source>
</reference>
<protein>
    <submittedName>
        <fullName evidence="1">Proteasome assembly chaperone family protein</fullName>
    </submittedName>
</protein>
<dbReference type="Proteomes" id="UP000677687">
    <property type="component" value="Unassembled WGS sequence"/>
</dbReference>
<dbReference type="InterPro" id="IPR019151">
    <property type="entry name" value="Proteasome_assmbl_chaperone_2"/>
</dbReference>
<name>A0A8T4L1V9_9ARCH</name>
<dbReference type="PANTHER" id="PTHR35610">
    <property type="entry name" value="3-ISOPROPYLMALATE DEHYDRATASE-RELATED"/>
    <property type="match status" value="1"/>
</dbReference>
<dbReference type="AlphaFoldDB" id="A0A8T4L1V9"/>
<accession>A0A8T4L1V9</accession>
<dbReference type="InterPro" id="IPR038389">
    <property type="entry name" value="PSMG2_sf"/>
</dbReference>
<keyword evidence="1" id="KW-0647">Proteasome</keyword>
<evidence type="ECO:0000313" key="1">
    <source>
        <dbReference type="EMBL" id="MBS3057086.1"/>
    </source>
</evidence>
<comment type="caution">
    <text evidence="1">The sequence shown here is derived from an EMBL/GenBank/DDBJ whole genome shotgun (WGS) entry which is preliminary data.</text>
</comment>
<reference evidence="1" key="2">
    <citation type="submission" date="2021-05" db="EMBL/GenBank/DDBJ databases">
        <title>Protein family content uncovers lineage relationships and bacterial pathway maintenance mechanisms in DPANN archaea.</title>
        <authorList>
            <person name="Castelle C.J."/>
            <person name="Meheust R."/>
            <person name="Jaffe A.L."/>
            <person name="Seitz K."/>
            <person name="Gong X."/>
            <person name="Baker B.J."/>
            <person name="Banfield J.F."/>
        </authorList>
    </citation>
    <scope>NUCLEOTIDE SEQUENCE</scope>
    <source>
        <strain evidence="1">RIFCSPHIGHO2_01_FULL_AR10_44_11</strain>
    </source>
</reference>
<dbReference type="Gene3D" id="3.40.50.10900">
    <property type="entry name" value="PAC-like subunit"/>
    <property type="match status" value="1"/>
</dbReference>
<organism evidence="1 2">
    <name type="scientific">Candidatus Iainarchaeum sp</name>
    <dbReference type="NCBI Taxonomy" id="3101447"/>
    <lineage>
        <taxon>Archaea</taxon>
        <taxon>Candidatus Iainarchaeota</taxon>
        <taxon>Candidatus Iainarchaeia</taxon>
        <taxon>Candidatus Iainarchaeales</taxon>
        <taxon>Candidatus Iainarchaeaceae</taxon>
        <taxon>Candidatus Iainarchaeum</taxon>
    </lineage>
</organism>
<dbReference type="GO" id="GO:0000502">
    <property type="term" value="C:proteasome complex"/>
    <property type="evidence" value="ECO:0007669"/>
    <property type="project" value="UniProtKB-KW"/>
</dbReference>
<dbReference type="PANTHER" id="PTHR35610:SF3">
    <property type="entry name" value="PROTEASOME ASSEMBLY CHAPERONE FAMILY PROTEIN"/>
    <property type="match status" value="1"/>
</dbReference>
<dbReference type="EMBL" id="JAGVWD010000006">
    <property type="protein sequence ID" value="MBS3057086.1"/>
    <property type="molecule type" value="Genomic_DNA"/>
</dbReference>
<proteinExistence type="predicted"/>
<gene>
    <name evidence="1" type="ORF">J4415_00485</name>
</gene>
<evidence type="ECO:0000313" key="2">
    <source>
        <dbReference type="Proteomes" id="UP000677687"/>
    </source>
</evidence>